<feature type="compositionally biased region" description="Basic and acidic residues" evidence="2">
    <location>
        <begin position="82"/>
        <end position="100"/>
    </location>
</feature>
<name>J3NR20_GAET3</name>
<reference evidence="4" key="3">
    <citation type="submission" date="2010-09" db="EMBL/GenBank/DDBJ databases">
        <title>Annotation of Gaeumannomyces graminis var. tritici R3-111a-1.</title>
        <authorList>
            <consortium name="The Broad Institute Genome Sequencing Platform"/>
            <person name="Ma L.-J."/>
            <person name="Dead R."/>
            <person name="Young S.K."/>
            <person name="Zeng Q."/>
            <person name="Gargeya S."/>
            <person name="Fitzgerald M."/>
            <person name="Haas B."/>
            <person name="Abouelleil A."/>
            <person name="Alvarado L."/>
            <person name="Arachchi H.M."/>
            <person name="Berlin A."/>
            <person name="Brown A."/>
            <person name="Chapman S.B."/>
            <person name="Chen Z."/>
            <person name="Dunbar C."/>
            <person name="Freedman E."/>
            <person name="Gearin G."/>
            <person name="Gellesch M."/>
            <person name="Goldberg J."/>
            <person name="Griggs A."/>
            <person name="Gujja S."/>
            <person name="Heiman D."/>
            <person name="Howarth C."/>
            <person name="Larson L."/>
            <person name="Lui A."/>
            <person name="MacDonald P.J.P."/>
            <person name="Mehta T."/>
            <person name="Montmayeur A."/>
            <person name="Murphy C."/>
            <person name="Neiman D."/>
            <person name="Pearson M."/>
            <person name="Priest M."/>
            <person name="Roberts A."/>
            <person name="Saif S."/>
            <person name="Shea T."/>
            <person name="Shenoy N."/>
            <person name="Sisk P."/>
            <person name="Stolte C."/>
            <person name="Sykes S."/>
            <person name="Yandava C."/>
            <person name="Wortman J."/>
            <person name="Nusbaum C."/>
            <person name="Birren B."/>
        </authorList>
    </citation>
    <scope>NUCLEOTIDE SEQUENCE</scope>
    <source>
        <strain evidence="4">R3-111a-1</strain>
    </source>
</reference>
<evidence type="ECO:0000313" key="4">
    <source>
        <dbReference type="EMBL" id="EJT78626.1"/>
    </source>
</evidence>
<gene>
    <name evidence="5" type="primary">20344183</name>
    <name evidence="4" type="ORF">GGTG_03725</name>
</gene>
<reference evidence="5" key="5">
    <citation type="submission" date="2018-04" db="UniProtKB">
        <authorList>
            <consortium name="EnsemblFungi"/>
        </authorList>
    </citation>
    <scope>IDENTIFICATION</scope>
    <source>
        <strain evidence="5">R3-111a-1</strain>
    </source>
</reference>
<feature type="domain" description="Zn(2)-C6 fungal-type" evidence="3">
    <location>
        <begin position="10"/>
        <end position="38"/>
    </location>
</feature>
<dbReference type="AlphaFoldDB" id="J3NR20"/>
<dbReference type="PROSITE" id="PS50048">
    <property type="entry name" value="ZN2_CY6_FUNGAL_2"/>
    <property type="match status" value="1"/>
</dbReference>
<protein>
    <recommendedName>
        <fullName evidence="3">Zn(2)-C6 fungal-type domain-containing protein</fullName>
    </recommendedName>
</protein>
<dbReference type="GeneID" id="20344183"/>
<sequence>MVGVPGKYKGCNTCRLRRVKCDNERPFCRKCIDSGRKCEGYERERIFIIGTPEQGGRCSSHPRRTVPSRNSKKSTTPSRSDSSSRSEEPERVEHEEASHSEKLELVAIEPLRPAWDDIVALSRRGIVYHTQISALNTSLAAIVHGDEMNRGKATRLFFPPYVPPDTRSSMRNDEFELRSQCMVHLSETEETRNDLGESVGTNSICLFLFEQNNSMSSSAWAGASTQESSARQLGPGSFQGFPAHHFFVRVLRHNGICTALLNRKSTFLAEPEWTMVPWESHPKSALDRLFDILALLPGLLERADRIMASDPTLERRLLAKELLTSCLQVEDLLNGWYLSNDPSTAFWVDESGGLEARIPFADALAFRDGATALGLSHYWAALVCLWPCVERLHQAVFQPVLDEFPQTFPDLSGELLHMDPARYAAKEARELAACVCRSLDGTLAATVQPDLAAVPLAVAEGFYRELNATTGDGCLELIWCEAFRSRLAAKGQEIADVIQGRDWAELARF</sequence>
<dbReference type="InterPro" id="IPR001138">
    <property type="entry name" value="Zn2Cys6_DnaBD"/>
</dbReference>
<organism evidence="4">
    <name type="scientific">Gaeumannomyces tritici (strain R3-111a-1)</name>
    <name type="common">Wheat and barley take-all root rot fungus</name>
    <name type="synonym">Gaeumannomyces graminis var. tritici</name>
    <dbReference type="NCBI Taxonomy" id="644352"/>
    <lineage>
        <taxon>Eukaryota</taxon>
        <taxon>Fungi</taxon>
        <taxon>Dikarya</taxon>
        <taxon>Ascomycota</taxon>
        <taxon>Pezizomycotina</taxon>
        <taxon>Sordariomycetes</taxon>
        <taxon>Sordariomycetidae</taxon>
        <taxon>Magnaporthales</taxon>
        <taxon>Magnaporthaceae</taxon>
        <taxon>Gaeumannomyces</taxon>
    </lineage>
</organism>
<reference evidence="6" key="1">
    <citation type="submission" date="2010-07" db="EMBL/GenBank/DDBJ databases">
        <title>The genome sequence of Gaeumannomyces graminis var. tritici strain R3-111a-1.</title>
        <authorList>
            <consortium name="The Broad Institute Genome Sequencing Platform"/>
            <person name="Ma L.-J."/>
            <person name="Dead R."/>
            <person name="Young S."/>
            <person name="Zeng Q."/>
            <person name="Koehrsen M."/>
            <person name="Alvarado L."/>
            <person name="Berlin A."/>
            <person name="Chapman S.B."/>
            <person name="Chen Z."/>
            <person name="Freedman E."/>
            <person name="Gellesch M."/>
            <person name="Goldberg J."/>
            <person name="Griggs A."/>
            <person name="Gujja S."/>
            <person name="Heilman E.R."/>
            <person name="Heiman D."/>
            <person name="Hepburn T."/>
            <person name="Howarth C."/>
            <person name="Jen D."/>
            <person name="Larson L."/>
            <person name="Mehta T."/>
            <person name="Neiman D."/>
            <person name="Pearson M."/>
            <person name="Roberts A."/>
            <person name="Saif S."/>
            <person name="Shea T."/>
            <person name="Shenoy N."/>
            <person name="Sisk P."/>
            <person name="Stolte C."/>
            <person name="Sykes S."/>
            <person name="Walk T."/>
            <person name="White J."/>
            <person name="Yandava C."/>
            <person name="Haas B."/>
            <person name="Nusbaum C."/>
            <person name="Birren B."/>
        </authorList>
    </citation>
    <scope>NUCLEOTIDE SEQUENCE [LARGE SCALE GENOMIC DNA]</scope>
    <source>
        <strain evidence="6">R3-111a-1</strain>
    </source>
</reference>
<evidence type="ECO:0000313" key="6">
    <source>
        <dbReference type="Proteomes" id="UP000006039"/>
    </source>
</evidence>
<dbReference type="EMBL" id="GL385396">
    <property type="protein sequence ID" value="EJT78626.1"/>
    <property type="molecule type" value="Genomic_DNA"/>
</dbReference>
<proteinExistence type="predicted"/>
<dbReference type="PROSITE" id="PS00463">
    <property type="entry name" value="ZN2_CY6_FUNGAL_1"/>
    <property type="match status" value="1"/>
</dbReference>
<dbReference type="InterPro" id="IPR053178">
    <property type="entry name" value="Osmoadaptation_assoc"/>
</dbReference>
<dbReference type="Pfam" id="PF00172">
    <property type="entry name" value="Zn_clus"/>
    <property type="match status" value="1"/>
</dbReference>
<feature type="region of interest" description="Disordered" evidence="2">
    <location>
        <begin position="52"/>
        <end position="100"/>
    </location>
</feature>
<dbReference type="SUPFAM" id="SSF57701">
    <property type="entry name" value="Zn2/Cys6 DNA-binding domain"/>
    <property type="match status" value="1"/>
</dbReference>
<dbReference type="OrthoDB" id="3145928at2759"/>
<dbReference type="eggNOG" id="ENOG502SNQ1">
    <property type="taxonomic scope" value="Eukaryota"/>
</dbReference>
<dbReference type="RefSeq" id="XP_009219771.1">
    <property type="nucleotide sequence ID" value="XM_009221507.1"/>
</dbReference>
<dbReference type="CDD" id="cd00067">
    <property type="entry name" value="GAL4"/>
    <property type="match status" value="1"/>
</dbReference>
<accession>J3NR20</accession>
<dbReference type="PANTHER" id="PTHR38111:SF9">
    <property type="entry name" value="ZN(2)-C6 FUNGAL-TYPE DOMAIN-CONTAINING PROTEIN"/>
    <property type="match status" value="1"/>
</dbReference>
<evidence type="ECO:0000259" key="3">
    <source>
        <dbReference type="PROSITE" id="PS50048"/>
    </source>
</evidence>
<reference evidence="4" key="2">
    <citation type="submission" date="2010-07" db="EMBL/GenBank/DDBJ databases">
        <authorList>
            <consortium name="The Broad Institute Genome Sequencing Platform"/>
            <consortium name="Broad Institute Genome Sequencing Center for Infectious Disease"/>
            <person name="Ma L.-J."/>
            <person name="Dead R."/>
            <person name="Young S."/>
            <person name="Zeng Q."/>
            <person name="Koehrsen M."/>
            <person name="Alvarado L."/>
            <person name="Berlin A."/>
            <person name="Chapman S.B."/>
            <person name="Chen Z."/>
            <person name="Freedman E."/>
            <person name="Gellesch M."/>
            <person name="Goldberg J."/>
            <person name="Griggs A."/>
            <person name="Gujja S."/>
            <person name="Heilman E.R."/>
            <person name="Heiman D."/>
            <person name="Hepburn T."/>
            <person name="Howarth C."/>
            <person name="Jen D."/>
            <person name="Larson L."/>
            <person name="Mehta T."/>
            <person name="Neiman D."/>
            <person name="Pearson M."/>
            <person name="Roberts A."/>
            <person name="Saif S."/>
            <person name="Shea T."/>
            <person name="Shenoy N."/>
            <person name="Sisk P."/>
            <person name="Stolte C."/>
            <person name="Sykes S."/>
            <person name="Walk T."/>
            <person name="White J."/>
            <person name="Yandava C."/>
            <person name="Haas B."/>
            <person name="Nusbaum C."/>
            <person name="Birren B."/>
        </authorList>
    </citation>
    <scope>NUCLEOTIDE SEQUENCE</scope>
    <source>
        <strain evidence="4">R3-111a-1</strain>
    </source>
</reference>
<dbReference type="PANTHER" id="PTHR38111">
    <property type="entry name" value="ZN(2)-C6 FUNGAL-TYPE DOMAIN-CONTAINING PROTEIN-RELATED"/>
    <property type="match status" value="1"/>
</dbReference>
<dbReference type="InterPro" id="IPR036864">
    <property type="entry name" value="Zn2-C6_fun-type_DNA-bd_sf"/>
</dbReference>
<evidence type="ECO:0000256" key="2">
    <source>
        <dbReference type="SAM" id="MobiDB-lite"/>
    </source>
</evidence>
<evidence type="ECO:0000313" key="5">
    <source>
        <dbReference type="EnsemblFungi" id="EJT78626"/>
    </source>
</evidence>
<dbReference type="Proteomes" id="UP000006039">
    <property type="component" value="Unassembled WGS sequence"/>
</dbReference>
<dbReference type="STRING" id="644352.J3NR20"/>
<dbReference type="VEuPathDB" id="FungiDB:GGTG_03725"/>
<dbReference type="SMART" id="SM00066">
    <property type="entry name" value="GAL4"/>
    <property type="match status" value="1"/>
</dbReference>
<dbReference type="HOGENOM" id="CLU_021599_2_0_1"/>
<feature type="compositionally biased region" description="Basic residues" evidence="2">
    <location>
        <begin position="60"/>
        <end position="72"/>
    </location>
</feature>
<dbReference type="GO" id="GO:0000981">
    <property type="term" value="F:DNA-binding transcription factor activity, RNA polymerase II-specific"/>
    <property type="evidence" value="ECO:0007669"/>
    <property type="project" value="InterPro"/>
</dbReference>
<reference evidence="5" key="4">
    <citation type="journal article" date="2015" name="G3 (Bethesda)">
        <title>Genome sequences of three phytopathogenic species of the Magnaporthaceae family of fungi.</title>
        <authorList>
            <person name="Okagaki L.H."/>
            <person name="Nunes C.C."/>
            <person name="Sailsbery J."/>
            <person name="Clay B."/>
            <person name="Brown D."/>
            <person name="John T."/>
            <person name="Oh Y."/>
            <person name="Young N."/>
            <person name="Fitzgerald M."/>
            <person name="Haas B.J."/>
            <person name="Zeng Q."/>
            <person name="Young S."/>
            <person name="Adiconis X."/>
            <person name="Fan L."/>
            <person name="Levin J.Z."/>
            <person name="Mitchell T.K."/>
            <person name="Okubara P.A."/>
            <person name="Farman M.L."/>
            <person name="Kohn L.M."/>
            <person name="Birren B."/>
            <person name="Ma L.-J."/>
            <person name="Dean R.A."/>
        </authorList>
    </citation>
    <scope>NUCLEOTIDE SEQUENCE</scope>
    <source>
        <strain evidence="5">R3-111a-1</strain>
    </source>
</reference>
<keyword evidence="6" id="KW-1185">Reference proteome</keyword>
<dbReference type="GO" id="GO:0008270">
    <property type="term" value="F:zinc ion binding"/>
    <property type="evidence" value="ECO:0007669"/>
    <property type="project" value="InterPro"/>
</dbReference>
<keyword evidence="1" id="KW-0539">Nucleus</keyword>
<dbReference type="Gene3D" id="4.10.240.10">
    <property type="entry name" value="Zn(2)-C6 fungal-type DNA-binding domain"/>
    <property type="match status" value="1"/>
</dbReference>
<evidence type="ECO:0000256" key="1">
    <source>
        <dbReference type="ARBA" id="ARBA00023242"/>
    </source>
</evidence>
<dbReference type="EnsemblFungi" id="EJT78626">
    <property type="protein sequence ID" value="EJT78626"/>
    <property type="gene ID" value="GGTG_03725"/>
</dbReference>